<evidence type="ECO:0000313" key="1">
    <source>
        <dbReference type="EMBL" id="WMM94909.1"/>
    </source>
</evidence>
<keyword evidence="2" id="KW-1185">Reference proteome</keyword>
<sequence>MQGYTRRTVKEDIPYLAVNLRKEDKAEIQASSGLDPEVALGMGLLVSKRCNTICLSDGTPAAIYGVNDTGVTGLGSIWLLATPDLLKVQRQFLRECREGISEISQGYSCVFNYTDARNAVHHKWLKWCGFTFIKEHKNFGKQQETFYEFVKITEGLPHV</sequence>
<evidence type="ECO:0008006" key="3">
    <source>
        <dbReference type="Google" id="ProtNLM"/>
    </source>
</evidence>
<gene>
    <name evidence="1" type="ORF">CRP804_gp31</name>
</gene>
<dbReference type="Proteomes" id="UP001301871">
    <property type="component" value="Segment"/>
</dbReference>
<organism evidence="1 2">
    <name type="scientific">Roseobacter phage CRP-804</name>
    <dbReference type="NCBI Taxonomy" id="3072850"/>
    <lineage>
        <taxon>Viruses</taxon>
        <taxon>Duplodnaviria</taxon>
        <taxon>Heunggongvirae</taxon>
        <taxon>Uroviricota</taxon>
        <taxon>Caudoviricetes</taxon>
        <taxon>Autographivirales</taxon>
        <taxon>Autographivirales incertae sedis</taxon>
        <taxon>Triteiavirus</taxon>
        <taxon>Triteiavirus CRP804</taxon>
    </lineage>
</organism>
<protein>
    <recommendedName>
        <fullName evidence="3">Internal virion protein A</fullName>
    </recommendedName>
</protein>
<dbReference type="EMBL" id="OR420734">
    <property type="protein sequence ID" value="WMM94909.1"/>
    <property type="molecule type" value="Genomic_DNA"/>
</dbReference>
<accession>A0AAX3ZV71</accession>
<proteinExistence type="predicted"/>
<name>A0AAX3ZV71_9CAUD</name>
<reference evidence="1 2" key="1">
    <citation type="submission" date="2023-08" db="EMBL/GenBank/DDBJ databases">
        <authorList>
            <person name="Du S."/>
            <person name="Wu Z."/>
            <person name="Wu Y."/>
            <person name="Yang M."/>
            <person name="Shao J."/>
            <person name="Liu H."/>
            <person name="Zhao Y."/>
            <person name="Zhang Z."/>
        </authorList>
    </citation>
    <scope>NUCLEOTIDE SEQUENCE [LARGE SCALE GENOMIC DNA]</scope>
</reference>
<evidence type="ECO:0000313" key="2">
    <source>
        <dbReference type="Proteomes" id="UP001301871"/>
    </source>
</evidence>